<dbReference type="RefSeq" id="XP_067752418.1">
    <property type="nucleotide sequence ID" value="XM_067896261.1"/>
</dbReference>
<dbReference type="Proteomes" id="UP000674318">
    <property type="component" value="Unassembled WGS sequence"/>
</dbReference>
<reference evidence="1 2" key="1">
    <citation type="submission" date="2021-02" db="EMBL/GenBank/DDBJ databases">
        <title>Porcisia hertigi Genome sequencing and assembly.</title>
        <authorList>
            <person name="Almutairi H."/>
            <person name="Gatherer D."/>
        </authorList>
    </citation>
    <scope>NUCLEOTIDE SEQUENCE [LARGE SCALE GENOMIC DNA]</scope>
    <source>
        <strain evidence="1 2">C119</strain>
    </source>
</reference>
<dbReference type="InterPro" id="IPR036412">
    <property type="entry name" value="HAD-like_sf"/>
</dbReference>
<dbReference type="PANTHER" id="PTHR12725:SF117">
    <property type="entry name" value="HALOACID DEHALOGENASE-LIKE HYDROLASE"/>
    <property type="match status" value="1"/>
</dbReference>
<organism evidence="1 2">
    <name type="scientific">Porcisia hertigi</name>
    <dbReference type="NCBI Taxonomy" id="2761500"/>
    <lineage>
        <taxon>Eukaryota</taxon>
        <taxon>Discoba</taxon>
        <taxon>Euglenozoa</taxon>
        <taxon>Kinetoplastea</taxon>
        <taxon>Metakinetoplastina</taxon>
        <taxon>Trypanosomatida</taxon>
        <taxon>Trypanosomatidae</taxon>
        <taxon>Leishmaniinae</taxon>
        <taxon>Porcisia</taxon>
    </lineage>
</organism>
<proteinExistence type="predicted"/>
<dbReference type="GeneID" id="94286338"/>
<dbReference type="Gene3D" id="3.40.50.1000">
    <property type="entry name" value="HAD superfamily/HAD-like"/>
    <property type="match status" value="1"/>
</dbReference>
<evidence type="ECO:0000313" key="1">
    <source>
        <dbReference type="EMBL" id="KAG5490090.1"/>
    </source>
</evidence>
<dbReference type="EMBL" id="JAFJZO010000036">
    <property type="protein sequence ID" value="KAG5490090.1"/>
    <property type="molecule type" value="Genomic_DNA"/>
</dbReference>
<dbReference type="InterPro" id="IPR023214">
    <property type="entry name" value="HAD_sf"/>
</dbReference>
<comment type="caution">
    <text evidence="1">The sequence shown here is derived from an EMBL/GenBank/DDBJ whole genome shotgun (WGS) entry which is preliminary data.</text>
</comment>
<keyword evidence="2" id="KW-1185">Reference proteome</keyword>
<protein>
    <submittedName>
        <fullName evidence="1">Uncharacterized protein</fullName>
    </submittedName>
</protein>
<dbReference type="Gene3D" id="1.10.150.450">
    <property type="match status" value="1"/>
</dbReference>
<accession>A0A836I7V6</accession>
<name>A0A836I7V6_9TRYP</name>
<gene>
    <name evidence="1" type="ORF">JKF63_00209</name>
</gene>
<dbReference type="PANTHER" id="PTHR12725">
    <property type="entry name" value="HALOACID DEHALOGENASE-LIKE HYDROLASE"/>
    <property type="match status" value="1"/>
</dbReference>
<dbReference type="KEGG" id="phet:94286338"/>
<dbReference type="OrthoDB" id="1065058at2759"/>
<dbReference type="AlphaFoldDB" id="A0A836I7V6"/>
<dbReference type="SUPFAM" id="SSF56784">
    <property type="entry name" value="HAD-like"/>
    <property type="match status" value="1"/>
</dbReference>
<sequence>MMESLFVLLDIDNTLYEFSETGFHEEMRERIFTYAEQKVGLTAEEAEQLSHKYWLSYGLSLYGYVKDYNVDAKEYSDFVHQCSYDKLNYNKPLVNMLLSMQYVSGDAGEHDGPCPTGVDHLYYFTNANFPHARKVLDLQGLRSIFTRRRPTGVPVREHHRADDPSGLEDEVEWLGFSYEDQWRLTSPEIANKPMRQAYEAIYRAIEEQVANDATLTTTTAIETGGGPAGTSSSALRNTINAREVESKQACLRPENFVMVDDSLMNVDAPLELGWNAVWYAHGTQELPTDVKESASAPLYAAALASGRLQVVRNILDLKAAVDRIREVNLRSTSSRVR</sequence>
<evidence type="ECO:0000313" key="2">
    <source>
        <dbReference type="Proteomes" id="UP000674318"/>
    </source>
</evidence>